<dbReference type="EMBL" id="CM047907">
    <property type="protein sequence ID" value="KAJ0083357.1"/>
    <property type="molecule type" value="Genomic_DNA"/>
</dbReference>
<accession>A0ACC1A8L2</accession>
<reference evidence="2" key="1">
    <citation type="journal article" date="2023" name="G3 (Bethesda)">
        <title>Genome assembly and association tests identify interacting loci associated with vigor, precocity, and sex in interspecific pistachio rootstocks.</title>
        <authorList>
            <person name="Palmer W."/>
            <person name="Jacygrad E."/>
            <person name="Sagayaradj S."/>
            <person name="Cavanaugh K."/>
            <person name="Han R."/>
            <person name="Bertier L."/>
            <person name="Beede B."/>
            <person name="Kafkas S."/>
            <person name="Golino D."/>
            <person name="Preece J."/>
            <person name="Michelmore R."/>
        </authorList>
    </citation>
    <scope>NUCLEOTIDE SEQUENCE [LARGE SCALE GENOMIC DNA]</scope>
</reference>
<keyword evidence="2" id="KW-1185">Reference proteome</keyword>
<dbReference type="Proteomes" id="UP001164250">
    <property type="component" value="Chromosome 11"/>
</dbReference>
<organism evidence="1 2">
    <name type="scientific">Pistacia atlantica</name>
    <dbReference type="NCBI Taxonomy" id="434234"/>
    <lineage>
        <taxon>Eukaryota</taxon>
        <taxon>Viridiplantae</taxon>
        <taxon>Streptophyta</taxon>
        <taxon>Embryophyta</taxon>
        <taxon>Tracheophyta</taxon>
        <taxon>Spermatophyta</taxon>
        <taxon>Magnoliopsida</taxon>
        <taxon>eudicotyledons</taxon>
        <taxon>Gunneridae</taxon>
        <taxon>Pentapetalae</taxon>
        <taxon>rosids</taxon>
        <taxon>malvids</taxon>
        <taxon>Sapindales</taxon>
        <taxon>Anacardiaceae</taxon>
        <taxon>Pistacia</taxon>
    </lineage>
</organism>
<sequence length="300" mass="33575">MMDSCTFAEAVACNLKLPSIMLRTSSATNLLSYYAYPRLQEEGYIPFQDSMNLELVPGLHPLRFKDLSISNMDCLEQSSLAQLQQQCEVPVFLIGPMHKIAPASSSSLLEEDTSCMTWLDKQTHNSVIYVSLGSVVSVDEKELTEMAWGLANSKQPFLWVLRPDLVHGSESSDLFPYGFKETVGDRGCIVKWASSKKSEGVPMICRPSFGDQGINTRYVSHVWKVGLELENGLERGEIERTIKRLMVGKEGEEMRRKALDFKAKAQLCIREGGSSYNSLNELTKAHLLSLILSNYSLAFQ</sequence>
<evidence type="ECO:0000313" key="1">
    <source>
        <dbReference type="EMBL" id="KAJ0083357.1"/>
    </source>
</evidence>
<comment type="caution">
    <text evidence="1">The sequence shown here is derived from an EMBL/GenBank/DDBJ whole genome shotgun (WGS) entry which is preliminary data.</text>
</comment>
<proteinExistence type="predicted"/>
<gene>
    <name evidence="1" type="ORF">Patl1_31212</name>
</gene>
<protein>
    <submittedName>
        <fullName evidence="1">Uncharacterized protein</fullName>
    </submittedName>
</protein>
<evidence type="ECO:0000313" key="2">
    <source>
        <dbReference type="Proteomes" id="UP001164250"/>
    </source>
</evidence>
<name>A0ACC1A8L2_9ROSI</name>